<dbReference type="PROSITE" id="PS50118">
    <property type="entry name" value="HMG_BOX_2"/>
    <property type="match status" value="1"/>
</dbReference>
<dbReference type="OrthoDB" id="6247875at2759"/>
<dbReference type="GO" id="GO:0030154">
    <property type="term" value="P:cell differentiation"/>
    <property type="evidence" value="ECO:0007669"/>
    <property type="project" value="TreeGrafter"/>
</dbReference>
<dbReference type="InterPro" id="IPR036910">
    <property type="entry name" value="HMG_box_dom_sf"/>
</dbReference>
<dbReference type="GO" id="GO:0000978">
    <property type="term" value="F:RNA polymerase II cis-regulatory region sequence-specific DNA binding"/>
    <property type="evidence" value="ECO:0007669"/>
    <property type="project" value="TreeGrafter"/>
</dbReference>
<dbReference type="InterPro" id="IPR050140">
    <property type="entry name" value="SRY-related_HMG-box_TF-like"/>
</dbReference>
<dbReference type="AlphaFoldDB" id="A0A8H6T5P0"/>
<reference evidence="6" key="1">
    <citation type="submission" date="2020-05" db="EMBL/GenBank/DDBJ databases">
        <title>Mycena genomes resolve the evolution of fungal bioluminescence.</title>
        <authorList>
            <person name="Tsai I.J."/>
        </authorList>
    </citation>
    <scope>NUCLEOTIDE SEQUENCE</scope>
    <source>
        <strain evidence="6">171206Taipei</strain>
    </source>
</reference>
<dbReference type="Gene3D" id="1.10.30.10">
    <property type="entry name" value="High mobility group box domain"/>
    <property type="match status" value="1"/>
</dbReference>
<feature type="region of interest" description="Disordered" evidence="4">
    <location>
        <begin position="79"/>
        <end position="111"/>
    </location>
</feature>
<feature type="region of interest" description="Disordered" evidence="4">
    <location>
        <begin position="42"/>
        <end position="62"/>
    </location>
</feature>
<dbReference type="RefSeq" id="XP_037223315.1">
    <property type="nucleotide sequence ID" value="XM_037360430.1"/>
</dbReference>
<proteinExistence type="predicted"/>
<keyword evidence="7" id="KW-1185">Reference proteome</keyword>
<dbReference type="SUPFAM" id="SSF47095">
    <property type="entry name" value="HMG-box"/>
    <property type="match status" value="1"/>
</dbReference>
<name>A0A8H6T5P0_9AGAR</name>
<evidence type="ECO:0000256" key="1">
    <source>
        <dbReference type="ARBA" id="ARBA00023125"/>
    </source>
</evidence>
<dbReference type="PANTHER" id="PTHR10270:SF161">
    <property type="entry name" value="SEX-DETERMINING REGION Y PROTEIN"/>
    <property type="match status" value="1"/>
</dbReference>
<organism evidence="6 7">
    <name type="scientific">Mycena indigotica</name>
    <dbReference type="NCBI Taxonomy" id="2126181"/>
    <lineage>
        <taxon>Eukaryota</taxon>
        <taxon>Fungi</taxon>
        <taxon>Dikarya</taxon>
        <taxon>Basidiomycota</taxon>
        <taxon>Agaricomycotina</taxon>
        <taxon>Agaricomycetes</taxon>
        <taxon>Agaricomycetidae</taxon>
        <taxon>Agaricales</taxon>
        <taxon>Marasmiineae</taxon>
        <taxon>Mycenaceae</taxon>
        <taxon>Mycena</taxon>
    </lineage>
</organism>
<evidence type="ECO:0000313" key="6">
    <source>
        <dbReference type="EMBL" id="KAF7309865.1"/>
    </source>
</evidence>
<keyword evidence="1 3" id="KW-0238">DNA-binding</keyword>
<comment type="caution">
    <text evidence="6">The sequence shown here is derived from an EMBL/GenBank/DDBJ whole genome shotgun (WGS) entry which is preliminary data.</text>
</comment>
<sequence>MPPSRLFGWAPANADGDDVQVDASSTGQFTFQVRAQGSPATLPTSMGFFSSPDDNHSQEHTPRPRNAFIIFRTEFARLHHSPETSKQRRIQNKSSGRTVSGKAADAWNKLSERDRAHYNRLAEIEKEEHARRYPNYQYRPRRRGSRVTRRPSVLTPSVTITSPPPQKRRRTRASSFISSDEESSSESSAPPSSPESDFHLNLRLPHEPQPTIVTIDEETKGDRRRSSSVPVTLNEHDYLTAAGWPASVVESTARNERQWELRPTMLQSKRRSRSVTEADLASLGIPPSYETDAVQYTPRLANNLTIDPASLFSPMHIQVSSSSSSSSSLANWNGELEAAQTPAPSPITSAPTGTHIAPLPLRLDTPSWLPETYNSQWPLDSTGHYVPMPPIFARSMSDPGVGGELTVTAILQQQQEELARAAKEQDDAAFATYFSLSGLDLESPTSP</sequence>
<dbReference type="Pfam" id="PF00505">
    <property type="entry name" value="HMG_box"/>
    <property type="match status" value="1"/>
</dbReference>
<evidence type="ECO:0000259" key="5">
    <source>
        <dbReference type="PROSITE" id="PS50118"/>
    </source>
</evidence>
<evidence type="ECO:0000256" key="2">
    <source>
        <dbReference type="ARBA" id="ARBA00023163"/>
    </source>
</evidence>
<feature type="compositionally biased region" description="Basic and acidic residues" evidence="4">
    <location>
        <begin position="196"/>
        <end position="206"/>
    </location>
</feature>
<dbReference type="EMBL" id="JACAZF010000003">
    <property type="protein sequence ID" value="KAF7309865.1"/>
    <property type="molecule type" value="Genomic_DNA"/>
</dbReference>
<feature type="compositionally biased region" description="Basic and acidic residues" evidence="4">
    <location>
        <begin position="53"/>
        <end position="62"/>
    </location>
</feature>
<dbReference type="GeneID" id="59342946"/>
<keyword evidence="2" id="KW-0804">Transcription</keyword>
<dbReference type="SMART" id="SM00398">
    <property type="entry name" value="HMG"/>
    <property type="match status" value="1"/>
</dbReference>
<dbReference type="PANTHER" id="PTHR10270">
    <property type="entry name" value="SOX TRANSCRIPTION FACTOR"/>
    <property type="match status" value="1"/>
</dbReference>
<evidence type="ECO:0000256" key="3">
    <source>
        <dbReference type="PROSITE-ProRule" id="PRU00267"/>
    </source>
</evidence>
<feature type="domain" description="HMG box" evidence="5">
    <location>
        <begin position="61"/>
        <end position="137"/>
    </location>
</feature>
<feature type="DNA-binding region" description="HMG box" evidence="3">
    <location>
        <begin position="61"/>
        <end position="137"/>
    </location>
</feature>
<keyword evidence="3" id="KW-0539">Nucleus</keyword>
<protein>
    <submittedName>
        <fullName evidence="6">HMG box domain-containing protein</fullName>
    </submittedName>
</protein>
<dbReference type="GO" id="GO:0005634">
    <property type="term" value="C:nucleus"/>
    <property type="evidence" value="ECO:0007669"/>
    <property type="project" value="UniProtKB-UniRule"/>
</dbReference>
<dbReference type="InterPro" id="IPR009071">
    <property type="entry name" value="HMG_box_dom"/>
</dbReference>
<feature type="region of interest" description="Disordered" evidence="4">
    <location>
        <begin position="1"/>
        <end position="21"/>
    </location>
</feature>
<accession>A0A8H6T5P0</accession>
<gene>
    <name evidence="6" type="ORF">MIND_00358600</name>
</gene>
<dbReference type="CDD" id="cd01389">
    <property type="entry name" value="HMG-box_ROX1-like"/>
    <property type="match status" value="1"/>
</dbReference>
<feature type="compositionally biased region" description="Basic residues" evidence="4">
    <location>
        <begin position="139"/>
        <end position="149"/>
    </location>
</feature>
<evidence type="ECO:0000256" key="4">
    <source>
        <dbReference type="SAM" id="MobiDB-lite"/>
    </source>
</evidence>
<feature type="region of interest" description="Disordered" evidence="4">
    <location>
        <begin position="132"/>
        <end position="231"/>
    </location>
</feature>
<dbReference type="GO" id="GO:0001228">
    <property type="term" value="F:DNA-binding transcription activator activity, RNA polymerase II-specific"/>
    <property type="evidence" value="ECO:0007669"/>
    <property type="project" value="TreeGrafter"/>
</dbReference>
<dbReference type="Proteomes" id="UP000636479">
    <property type="component" value="Unassembled WGS sequence"/>
</dbReference>
<evidence type="ECO:0000313" key="7">
    <source>
        <dbReference type="Proteomes" id="UP000636479"/>
    </source>
</evidence>